<dbReference type="SMART" id="SM00387">
    <property type="entry name" value="HATPase_c"/>
    <property type="match status" value="1"/>
</dbReference>
<keyword evidence="9" id="KW-0902">Two-component regulatory system</keyword>
<evidence type="ECO:0000256" key="9">
    <source>
        <dbReference type="ARBA" id="ARBA00023012"/>
    </source>
</evidence>
<evidence type="ECO:0000256" key="10">
    <source>
        <dbReference type="ARBA" id="ARBA00023136"/>
    </source>
</evidence>
<dbReference type="PANTHER" id="PTHR45436:SF5">
    <property type="entry name" value="SENSOR HISTIDINE KINASE TRCS"/>
    <property type="match status" value="1"/>
</dbReference>
<sequence length="671" mass="70337">MLVLPGLTTLAGCSANSGGTEAWTVSVAVVLLGGTAVAVRRITARPLERARDQAARHLSQVLDERAGLMAERTRMDGEREAQQRQLQAQAAENQRLLRSYEDLQRQQHDLTEQWSEAAAAHAGTVERLKSLRQEHSQLLSQRDGLEKERDDLQGSVDATFVNLAMRTLTLVERQLVLIETLEGRETDATQLDNLFRLDHLATRMRRNSENMLLLAGLENSQRSRKTVTLLDVVRAAVSEIERYERVKLGFLAAVRLTGAVADDTSHLLAELLENATAFSPPQEQVEIGGWLLDNGELMISVNDRGIGLPPDRMRALNEQLAEQLPSDPTERRDALMAGALTGRSMGLFVVARLAARHGLRVQLRENGQGGGVTAMVVLPREALQQDDLSTADLDDQRQAERSAAAAAAQVRAVETRAAEAAAAATAATVPAPAAPAPAAAPAPGGGELPALPRRRPAHAARAVAAEGGGADATGVAEVPAAEPASSEVPAAEPAASVAPAAEPAVSEAPVAEPAVASEASAAFEASAAEPGAAEPGAAASGAAEPGVAEPVSVDSNPLDQPTQQLMIRHIHAQGEQLTEFGLPRRVPRPTGLPGTGEAPASGLRRVTGASGPAHARPEATGGGASPADAQALSARSRTSAEELRRRLGGFQSGLRQAARESAPEGSEGQNR</sequence>
<dbReference type="InterPro" id="IPR003594">
    <property type="entry name" value="HATPase_dom"/>
</dbReference>
<dbReference type="PROSITE" id="PS50109">
    <property type="entry name" value="HIS_KIN"/>
    <property type="match status" value="1"/>
</dbReference>
<keyword evidence="5" id="KW-0808">Transferase</keyword>
<organism evidence="14 15">
    <name type="scientific">Kitasatospora acidiphila</name>
    <dbReference type="NCBI Taxonomy" id="2567942"/>
    <lineage>
        <taxon>Bacteria</taxon>
        <taxon>Bacillati</taxon>
        <taxon>Actinomycetota</taxon>
        <taxon>Actinomycetes</taxon>
        <taxon>Kitasatosporales</taxon>
        <taxon>Streptomycetaceae</taxon>
        <taxon>Kitasatospora</taxon>
    </lineage>
</organism>
<dbReference type="InterPro" id="IPR005467">
    <property type="entry name" value="His_kinase_dom"/>
</dbReference>
<keyword evidence="10" id="KW-0472">Membrane</keyword>
<dbReference type="GO" id="GO:0000160">
    <property type="term" value="P:phosphorelay signal transduction system"/>
    <property type="evidence" value="ECO:0007669"/>
    <property type="project" value="UniProtKB-KW"/>
</dbReference>
<accession>A0A540W090</accession>
<evidence type="ECO:0000256" key="11">
    <source>
        <dbReference type="SAM" id="Coils"/>
    </source>
</evidence>
<dbReference type="PRINTS" id="PR00344">
    <property type="entry name" value="BCTRLSENSOR"/>
</dbReference>
<keyword evidence="4" id="KW-0597">Phosphoprotein</keyword>
<evidence type="ECO:0000256" key="8">
    <source>
        <dbReference type="ARBA" id="ARBA00022989"/>
    </source>
</evidence>
<evidence type="ECO:0000313" key="15">
    <source>
        <dbReference type="Proteomes" id="UP000319103"/>
    </source>
</evidence>
<dbReference type="OrthoDB" id="4652229at2"/>
<keyword evidence="15" id="KW-1185">Reference proteome</keyword>
<dbReference type="Pfam" id="PF02518">
    <property type="entry name" value="HATPase_c"/>
    <property type="match status" value="1"/>
</dbReference>
<dbReference type="GO" id="GO:0005886">
    <property type="term" value="C:plasma membrane"/>
    <property type="evidence" value="ECO:0007669"/>
    <property type="project" value="TreeGrafter"/>
</dbReference>
<evidence type="ECO:0000313" key="14">
    <source>
        <dbReference type="EMBL" id="TQF02436.1"/>
    </source>
</evidence>
<proteinExistence type="predicted"/>
<evidence type="ECO:0000256" key="12">
    <source>
        <dbReference type="SAM" id="MobiDB-lite"/>
    </source>
</evidence>
<reference evidence="14 15" key="1">
    <citation type="submission" date="2019-06" db="EMBL/GenBank/DDBJ databases">
        <title>Description of Kitasatospora acidophila sp. nov. isolated from pine grove soil, and reclassification of Streptomyces novaecaesareae to Kitasatospora novaeceasareae comb. nov.</title>
        <authorList>
            <person name="Kim M.J."/>
        </authorList>
    </citation>
    <scope>NUCLEOTIDE SEQUENCE [LARGE SCALE GENOMIC DNA]</scope>
    <source>
        <strain evidence="14 15">MMS16-CNU292</strain>
    </source>
</reference>
<feature type="compositionally biased region" description="Polar residues" evidence="12">
    <location>
        <begin position="553"/>
        <end position="565"/>
    </location>
</feature>
<dbReference type="EMBL" id="VIGB01000003">
    <property type="protein sequence ID" value="TQF02436.1"/>
    <property type="molecule type" value="Genomic_DNA"/>
</dbReference>
<comment type="caution">
    <text evidence="14">The sequence shown here is derived from an EMBL/GenBank/DDBJ whole genome shotgun (WGS) entry which is preliminary data.</text>
</comment>
<evidence type="ECO:0000256" key="5">
    <source>
        <dbReference type="ARBA" id="ARBA00022679"/>
    </source>
</evidence>
<name>A0A540W090_9ACTN</name>
<dbReference type="InterPro" id="IPR050428">
    <property type="entry name" value="TCS_sensor_his_kinase"/>
</dbReference>
<protein>
    <recommendedName>
        <fullName evidence="3">histidine kinase</fullName>
        <ecNumber evidence="3">2.7.13.3</ecNumber>
    </recommendedName>
</protein>
<dbReference type="PANTHER" id="PTHR45436">
    <property type="entry name" value="SENSOR HISTIDINE KINASE YKOH"/>
    <property type="match status" value="1"/>
</dbReference>
<feature type="compositionally biased region" description="Low complexity" evidence="12">
    <location>
        <begin position="472"/>
        <end position="550"/>
    </location>
</feature>
<comment type="subcellular location">
    <subcellularLocation>
        <location evidence="2">Membrane</location>
    </subcellularLocation>
</comment>
<dbReference type="RefSeq" id="WP_141633130.1">
    <property type="nucleotide sequence ID" value="NZ_VIGB01000003.1"/>
</dbReference>
<evidence type="ECO:0000256" key="1">
    <source>
        <dbReference type="ARBA" id="ARBA00000085"/>
    </source>
</evidence>
<evidence type="ECO:0000256" key="7">
    <source>
        <dbReference type="ARBA" id="ARBA00022777"/>
    </source>
</evidence>
<evidence type="ECO:0000256" key="4">
    <source>
        <dbReference type="ARBA" id="ARBA00022553"/>
    </source>
</evidence>
<dbReference type="AlphaFoldDB" id="A0A540W090"/>
<dbReference type="EC" id="2.7.13.3" evidence="3"/>
<dbReference type="SUPFAM" id="SSF55874">
    <property type="entry name" value="ATPase domain of HSP90 chaperone/DNA topoisomerase II/histidine kinase"/>
    <property type="match status" value="1"/>
</dbReference>
<keyword evidence="7" id="KW-0418">Kinase</keyword>
<feature type="coiled-coil region" evidence="11">
    <location>
        <begin position="79"/>
        <end position="155"/>
    </location>
</feature>
<dbReference type="InterPro" id="IPR004358">
    <property type="entry name" value="Sig_transdc_His_kin-like_C"/>
</dbReference>
<feature type="region of interest" description="Disordered" evidence="12">
    <location>
        <begin position="429"/>
        <end position="671"/>
    </location>
</feature>
<feature type="domain" description="Histidine kinase" evidence="13">
    <location>
        <begin position="266"/>
        <end position="382"/>
    </location>
</feature>
<evidence type="ECO:0000256" key="2">
    <source>
        <dbReference type="ARBA" id="ARBA00004370"/>
    </source>
</evidence>
<dbReference type="Gene3D" id="3.30.565.10">
    <property type="entry name" value="Histidine kinase-like ATPase, C-terminal domain"/>
    <property type="match status" value="1"/>
</dbReference>
<evidence type="ECO:0000259" key="13">
    <source>
        <dbReference type="PROSITE" id="PS50109"/>
    </source>
</evidence>
<dbReference type="InterPro" id="IPR036890">
    <property type="entry name" value="HATPase_C_sf"/>
</dbReference>
<evidence type="ECO:0000256" key="6">
    <source>
        <dbReference type="ARBA" id="ARBA00022692"/>
    </source>
</evidence>
<dbReference type="Proteomes" id="UP000319103">
    <property type="component" value="Unassembled WGS sequence"/>
</dbReference>
<comment type="catalytic activity">
    <reaction evidence="1">
        <text>ATP + protein L-histidine = ADP + protein N-phospho-L-histidine.</text>
        <dbReference type="EC" id="2.7.13.3"/>
    </reaction>
</comment>
<dbReference type="GO" id="GO:0004673">
    <property type="term" value="F:protein histidine kinase activity"/>
    <property type="evidence" value="ECO:0007669"/>
    <property type="project" value="UniProtKB-EC"/>
</dbReference>
<keyword evidence="8" id="KW-1133">Transmembrane helix</keyword>
<keyword evidence="6" id="KW-0812">Transmembrane</keyword>
<keyword evidence="11" id="KW-0175">Coiled coil</keyword>
<gene>
    <name evidence="14" type="ORF">E6W39_09330</name>
</gene>
<evidence type="ECO:0000256" key="3">
    <source>
        <dbReference type="ARBA" id="ARBA00012438"/>
    </source>
</evidence>